<dbReference type="PANTHER" id="PTHR42341">
    <property type="entry name" value="HYDROPHOBIN"/>
    <property type="match status" value="1"/>
</dbReference>
<dbReference type="SUPFAM" id="SSF101751">
    <property type="entry name" value="Hydrophobin II, HfbII"/>
    <property type="match status" value="1"/>
</dbReference>
<dbReference type="GO" id="GO:0005576">
    <property type="term" value="C:extracellular region"/>
    <property type="evidence" value="ECO:0007669"/>
    <property type="project" value="InterPro"/>
</dbReference>
<accession>A0A1E1JYI9</accession>
<sequence>MRFSTISVLTVAYLAATAFANPFDLETRRDKVCNKISTAQCCSVNDFGVANLECESPSKKPRNVKKFKKYCGKKGKVPACCAPSANGDGPVCTGP</sequence>
<dbReference type="EMBL" id="FJUW01000004">
    <property type="protein sequence ID" value="CZS90720.1"/>
    <property type="molecule type" value="Genomic_DNA"/>
</dbReference>
<dbReference type="InterPro" id="IPR036686">
    <property type="entry name" value="Class_II_Hydrophobin_sf"/>
</dbReference>
<evidence type="ECO:0000313" key="5">
    <source>
        <dbReference type="Proteomes" id="UP000178129"/>
    </source>
</evidence>
<name>A0A1E1JYI9_9HELO</name>
<dbReference type="InterPro" id="IPR010636">
    <property type="entry name" value="Class_II_hydrophobin"/>
</dbReference>
<dbReference type="Gene3D" id="3.20.120.10">
    <property type="entry name" value="Hydrophobin"/>
    <property type="match status" value="1"/>
</dbReference>
<feature type="signal peptide" evidence="3">
    <location>
        <begin position="1"/>
        <end position="20"/>
    </location>
</feature>
<keyword evidence="2" id="KW-1015">Disulfide bond</keyword>
<gene>
    <name evidence="4" type="ORF">RCO7_06751</name>
</gene>
<evidence type="ECO:0000313" key="4">
    <source>
        <dbReference type="EMBL" id="CZS90720.1"/>
    </source>
</evidence>
<keyword evidence="3" id="KW-0732">Signal</keyword>
<organism evidence="4 5">
    <name type="scientific">Rhynchosporium graminicola</name>
    <dbReference type="NCBI Taxonomy" id="2792576"/>
    <lineage>
        <taxon>Eukaryota</taxon>
        <taxon>Fungi</taxon>
        <taxon>Dikarya</taxon>
        <taxon>Ascomycota</taxon>
        <taxon>Pezizomycotina</taxon>
        <taxon>Leotiomycetes</taxon>
        <taxon>Helotiales</taxon>
        <taxon>Ploettnerulaceae</taxon>
        <taxon>Rhynchosporium</taxon>
    </lineage>
</organism>
<reference evidence="5" key="1">
    <citation type="submission" date="2016-03" db="EMBL/GenBank/DDBJ databases">
        <authorList>
            <person name="Ploux O."/>
        </authorList>
    </citation>
    <scope>NUCLEOTIDE SEQUENCE [LARGE SCALE GENOMIC DNA]</scope>
    <source>
        <strain evidence="5">UK7</strain>
    </source>
</reference>
<dbReference type="SMR" id="A0A1E1JYI9"/>
<dbReference type="AlphaFoldDB" id="A0A1E1JYI9"/>
<evidence type="ECO:0000256" key="2">
    <source>
        <dbReference type="ARBA" id="ARBA00023157"/>
    </source>
</evidence>
<evidence type="ECO:0000256" key="3">
    <source>
        <dbReference type="SAM" id="SignalP"/>
    </source>
</evidence>
<keyword evidence="5" id="KW-1185">Reference proteome</keyword>
<dbReference type="PANTHER" id="PTHR42341:SF1">
    <property type="entry name" value="HYDROPHOBIN"/>
    <property type="match status" value="1"/>
</dbReference>
<comment type="similarity">
    <text evidence="1">Belongs to the cerato-ulmin hydrophobin family.</text>
</comment>
<proteinExistence type="inferred from homology"/>
<feature type="chain" id="PRO_5009445434" evidence="3">
    <location>
        <begin position="21"/>
        <end position="95"/>
    </location>
</feature>
<evidence type="ECO:0000256" key="1">
    <source>
        <dbReference type="ARBA" id="ARBA00009576"/>
    </source>
</evidence>
<comment type="caution">
    <text evidence="4">The sequence shown here is derived from an EMBL/GenBank/DDBJ whole genome shotgun (WGS) entry which is preliminary data.</text>
</comment>
<dbReference type="Pfam" id="PF06766">
    <property type="entry name" value="Hydrophobin_2"/>
    <property type="match status" value="1"/>
</dbReference>
<protein>
    <submittedName>
        <fullName evidence="4">Uncharacterized protein</fullName>
    </submittedName>
</protein>
<dbReference type="InParanoid" id="A0A1E1JYI9"/>
<dbReference type="Proteomes" id="UP000178129">
    <property type="component" value="Unassembled WGS sequence"/>
</dbReference>